<dbReference type="SUPFAM" id="SSF51182">
    <property type="entry name" value="RmlC-like cupins"/>
    <property type="match status" value="1"/>
</dbReference>
<reference evidence="2 3" key="1">
    <citation type="submission" date="2019-07" db="EMBL/GenBank/DDBJ databases">
        <title>Pseudomonas mangiferae sp. nov., isolated from bark of mango tree in Thailand.</title>
        <authorList>
            <person name="Srisuk N."/>
            <person name="Anurat P."/>
        </authorList>
    </citation>
    <scope>NUCLEOTIDE SEQUENCE [LARGE SCALE GENOMIC DNA]</scope>
    <source>
        <strain evidence="2 3">DMKU_BBB3-04</strain>
    </source>
</reference>
<organism evidence="2 3">
    <name type="scientific">Pseudomonas mangiferae</name>
    <dbReference type="NCBI Taxonomy" id="2593654"/>
    <lineage>
        <taxon>Bacteria</taxon>
        <taxon>Pseudomonadati</taxon>
        <taxon>Pseudomonadota</taxon>
        <taxon>Gammaproteobacteria</taxon>
        <taxon>Pseudomonadales</taxon>
        <taxon>Pseudomonadaceae</taxon>
        <taxon>Pseudomonas</taxon>
    </lineage>
</organism>
<dbReference type="InterPro" id="IPR014710">
    <property type="entry name" value="RmlC-like_jellyroll"/>
</dbReference>
<sequence length="155" mass="17311">MHPRAAQLIRQLQLTPHPEGGFYRRVFESGQRLPGGRLYASAIFFLLPAGKASRWHRLDADELWYFHEGDPLELLVAETPDQVRRECLGPVTEQGLPQQAVPACAWQAARALGDYALVSCTVTPAFEFAGFRLLADDPSAQAAWPLLVERFPDLL</sequence>
<dbReference type="InterPro" id="IPR011051">
    <property type="entry name" value="RmlC_Cupin_sf"/>
</dbReference>
<feature type="domain" description="DUF985" evidence="1">
    <location>
        <begin position="7"/>
        <end position="133"/>
    </location>
</feature>
<proteinExistence type="predicted"/>
<gene>
    <name evidence="2" type="ORF">FM069_02545</name>
</gene>
<dbReference type="PANTHER" id="PTHR33387:SF3">
    <property type="entry name" value="DUF985 DOMAIN-CONTAINING PROTEIN"/>
    <property type="match status" value="1"/>
</dbReference>
<evidence type="ECO:0000259" key="1">
    <source>
        <dbReference type="Pfam" id="PF06172"/>
    </source>
</evidence>
<dbReference type="EMBL" id="VJOY01000002">
    <property type="protein sequence ID" value="TRX76086.1"/>
    <property type="molecule type" value="Genomic_DNA"/>
</dbReference>
<dbReference type="Gene3D" id="2.60.120.10">
    <property type="entry name" value="Jelly Rolls"/>
    <property type="match status" value="1"/>
</dbReference>
<dbReference type="InterPro" id="IPR039935">
    <property type="entry name" value="YML079W-like"/>
</dbReference>
<dbReference type="AlphaFoldDB" id="A0A553H2W4"/>
<evidence type="ECO:0000313" key="2">
    <source>
        <dbReference type="EMBL" id="TRX76086.1"/>
    </source>
</evidence>
<accession>A0A553H2W4</accession>
<name>A0A553H2W4_9PSED</name>
<dbReference type="CDD" id="cd06121">
    <property type="entry name" value="cupin_YML079wp"/>
    <property type="match status" value="1"/>
</dbReference>
<dbReference type="InterPro" id="IPR009327">
    <property type="entry name" value="Cupin_DUF985"/>
</dbReference>
<dbReference type="Pfam" id="PF06172">
    <property type="entry name" value="Cupin_5"/>
    <property type="match status" value="1"/>
</dbReference>
<comment type="caution">
    <text evidence="2">The sequence shown here is derived from an EMBL/GenBank/DDBJ whole genome shotgun (WGS) entry which is preliminary data.</text>
</comment>
<dbReference type="Proteomes" id="UP000315235">
    <property type="component" value="Unassembled WGS sequence"/>
</dbReference>
<dbReference type="OrthoDB" id="9798288at2"/>
<protein>
    <submittedName>
        <fullName evidence="2">Cupin domain-containing protein</fullName>
    </submittedName>
</protein>
<dbReference type="PANTHER" id="PTHR33387">
    <property type="entry name" value="RMLC-LIKE JELLY ROLL FOLD PROTEIN"/>
    <property type="match status" value="1"/>
</dbReference>
<evidence type="ECO:0000313" key="3">
    <source>
        <dbReference type="Proteomes" id="UP000315235"/>
    </source>
</evidence>
<dbReference type="RefSeq" id="WP_143486714.1">
    <property type="nucleotide sequence ID" value="NZ_VJOY01000002.1"/>
</dbReference>
<keyword evidence="3" id="KW-1185">Reference proteome</keyword>